<dbReference type="AlphaFoldDB" id="A0A8H7PDA3"/>
<comment type="caution">
    <text evidence="1">The sequence shown here is derived from an EMBL/GenBank/DDBJ whole genome shotgun (WGS) entry which is preliminary data.</text>
</comment>
<gene>
    <name evidence="1" type="ORF">INT43_004110</name>
</gene>
<dbReference type="Proteomes" id="UP000654370">
    <property type="component" value="Unassembled WGS sequence"/>
</dbReference>
<reference evidence="1" key="1">
    <citation type="submission" date="2020-12" db="EMBL/GenBank/DDBJ databases">
        <title>Metabolic potential, ecology and presence of endohyphal bacteria is reflected in genomic diversity of Mucoromycotina.</title>
        <authorList>
            <person name="Muszewska A."/>
            <person name="Okrasinska A."/>
            <person name="Steczkiewicz K."/>
            <person name="Drgas O."/>
            <person name="Orlowska M."/>
            <person name="Perlinska-Lenart U."/>
            <person name="Aleksandrzak-Piekarczyk T."/>
            <person name="Szatraj K."/>
            <person name="Zielenkiewicz U."/>
            <person name="Pilsyk S."/>
            <person name="Malc E."/>
            <person name="Mieczkowski P."/>
            <person name="Kruszewska J.S."/>
            <person name="Biernat P."/>
            <person name="Pawlowska J."/>
        </authorList>
    </citation>
    <scope>NUCLEOTIDE SEQUENCE</scope>
    <source>
        <strain evidence="1">WA0000067209</strain>
    </source>
</reference>
<sequence>MESDLKSKAESASVFWRYECHLFPSWLTRRDTLRRHLLATEKLKINAESEWVKKRWAVESAGKAYVQDKNTGEKLASWSTDTEACNTESDEGDGGIADTGLVQDGLEEQFRSEFSEAEFSEGNTAKEQNVEIPMEKGEVPLRYGVVDLTNRHAPSHLLLQPWYEWPQNDFYKHLSYRRHELCEREKRLILALGEDAGLMKKSY</sequence>
<name>A0A8H7PDA3_MORIS</name>
<organism evidence="1 2">
    <name type="scientific">Mortierella isabellina</name>
    <name type="common">Filamentous fungus</name>
    <name type="synonym">Umbelopsis isabellina</name>
    <dbReference type="NCBI Taxonomy" id="91625"/>
    <lineage>
        <taxon>Eukaryota</taxon>
        <taxon>Fungi</taxon>
        <taxon>Fungi incertae sedis</taxon>
        <taxon>Mucoromycota</taxon>
        <taxon>Mucoromycotina</taxon>
        <taxon>Umbelopsidomycetes</taxon>
        <taxon>Umbelopsidales</taxon>
        <taxon>Umbelopsidaceae</taxon>
        <taxon>Umbelopsis</taxon>
    </lineage>
</organism>
<evidence type="ECO:0000313" key="2">
    <source>
        <dbReference type="Proteomes" id="UP000654370"/>
    </source>
</evidence>
<dbReference type="EMBL" id="JAEPQZ010000023">
    <property type="protein sequence ID" value="KAG2171256.1"/>
    <property type="molecule type" value="Genomic_DNA"/>
</dbReference>
<evidence type="ECO:0000313" key="1">
    <source>
        <dbReference type="EMBL" id="KAG2171256.1"/>
    </source>
</evidence>
<accession>A0A8H7PDA3</accession>
<proteinExistence type="predicted"/>
<protein>
    <submittedName>
        <fullName evidence="1">Uncharacterized protein</fullName>
    </submittedName>
</protein>
<keyword evidence="2" id="KW-1185">Reference proteome</keyword>